<organism evidence="2 3">
    <name type="scientific">Hypholoma sublateritium (strain FD-334 SS-4)</name>
    <dbReference type="NCBI Taxonomy" id="945553"/>
    <lineage>
        <taxon>Eukaryota</taxon>
        <taxon>Fungi</taxon>
        <taxon>Dikarya</taxon>
        <taxon>Basidiomycota</taxon>
        <taxon>Agaricomycotina</taxon>
        <taxon>Agaricomycetes</taxon>
        <taxon>Agaricomycetidae</taxon>
        <taxon>Agaricales</taxon>
        <taxon>Agaricineae</taxon>
        <taxon>Strophariaceae</taxon>
        <taxon>Hypholoma</taxon>
    </lineage>
</organism>
<sequence>MQLLSLAFTVVSMVAYMAAPGAADIIAFSGTECSGNAGDNVACDGSCHQFTGRESFKVTASGQHCVTFFEDTGCNSLIATFPNEGNSLCSDVNTGTAVGSFRCSANDSCDN</sequence>
<keyword evidence="3" id="KW-1185">Reference proteome</keyword>
<dbReference type="OMA" id="FVCAKDS"/>
<reference evidence="3" key="1">
    <citation type="submission" date="2014-04" db="EMBL/GenBank/DDBJ databases">
        <title>Evolutionary Origins and Diversification of the Mycorrhizal Mutualists.</title>
        <authorList>
            <consortium name="DOE Joint Genome Institute"/>
            <consortium name="Mycorrhizal Genomics Consortium"/>
            <person name="Kohler A."/>
            <person name="Kuo A."/>
            <person name="Nagy L.G."/>
            <person name="Floudas D."/>
            <person name="Copeland A."/>
            <person name="Barry K.W."/>
            <person name="Cichocki N."/>
            <person name="Veneault-Fourrey C."/>
            <person name="LaButti K."/>
            <person name="Lindquist E.A."/>
            <person name="Lipzen A."/>
            <person name="Lundell T."/>
            <person name="Morin E."/>
            <person name="Murat C."/>
            <person name="Riley R."/>
            <person name="Ohm R."/>
            <person name="Sun H."/>
            <person name="Tunlid A."/>
            <person name="Henrissat B."/>
            <person name="Grigoriev I.V."/>
            <person name="Hibbett D.S."/>
            <person name="Martin F."/>
        </authorList>
    </citation>
    <scope>NUCLEOTIDE SEQUENCE [LARGE SCALE GENOMIC DNA]</scope>
    <source>
        <strain evidence="3">FD-334 SS-4</strain>
    </source>
</reference>
<evidence type="ECO:0000256" key="1">
    <source>
        <dbReference type="SAM" id="SignalP"/>
    </source>
</evidence>
<dbReference type="OrthoDB" id="5429515at2759"/>
<evidence type="ECO:0000313" key="2">
    <source>
        <dbReference type="EMBL" id="KJA16939.1"/>
    </source>
</evidence>
<dbReference type="AlphaFoldDB" id="A0A0D2NCW0"/>
<keyword evidence="1" id="KW-0732">Signal</keyword>
<evidence type="ECO:0000313" key="3">
    <source>
        <dbReference type="Proteomes" id="UP000054270"/>
    </source>
</evidence>
<dbReference type="EMBL" id="KN817612">
    <property type="protein sequence ID" value="KJA16939.1"/>
    <property type="molecule type" value="Genomic_DNA"/>
</dbReference>
<accession>A0A0D2NCW0</accession>
<name>A0A0D2NCW0_HYPSF</name>
<protein>
    <submittedName>
        <fullName evidence="2">Uncharacterized protein</fullName>
    </submittedName>
</protein>
<gene>
    <name evidence="2" type="ORF">HYPSUDRAFT_90981</name>
</gene>
<dbReference type="Proteomes" id="UP000054270">
    <property type="component" value="Unassembled WGS sequence"/>
</dbReference>
<feature type="signal peptide" evidence="1">
    <location>
        <begin position="1"/>
        <end position="23"/>
    </location>
</feature>
<proteinExistence type="predicted"/>
<feature type="chain" id="PRO_5002248512" evidence="1">
    <location>
        <begin position="24"/>
        <end position="111"/>
    </location>
</feature>